<dbReference type="InterPro" id="IPR003718">
    <property type="entry name" value="OsmC/Ohr_fam"/>
</dbReference>
<comment type="caution">
    <text evidence="2">The sequence shown here is derived from an EMBL/GenBank/DDBJ whole genome shotgun (WGS) entry which is preliminary data.</text>
</comment>
<dbReference type="EMBL" id="QMQB01000275">
    <property type="protein sequence ID" value="RLE11136.1"/>
    <property type="molecule type" value="Genomic_DNA"/>
</dbReference>
<dbReference type="AlphaFoldDB" id="A0A662DAQ9"/>
<dbReference type="InterPro" id="IPR036102">
    <property type="entry name" value="OsmC/Ohrsf"/>
</dbReference>
<evidence type="ECO:0000313" key="2">
    <source>
        <dbReference type="EMBL" id="RLE11136.1"/>
    </source>
</evidence>
<evidence type="ECO:0000313" key="3">
    <source>
        <dbReference type="Proteomes" id="UP000267654"/>
    </source>
</evidence>
<dbReference type="PANTHER" id="PTHR39624">
    <property type="entry name" value="PROTEIN INVOLVED IN RIMO-MEDIATED BETA-METHYLTHIOLATION OF RIBOSOMAL PROTEIN S12 YCAO"/>
    <property type="match status" value="1"/>
</dbReference>
<dbReference type="InterPro" id="IPR015946">
    <property type="entry name" value="KH_dom-like_a/b"/>
</dbReference>
<dbReference type="Gene3D" id="3.30.300.20">
    <property type="match status" value="1"/>
</dbReference>
<keyword evidence="1" id="KW-1133">Transmembrane helix</keyword>
<name>A0A662DAQ9_UNCAE</name>
<gene>
    <name evidence="2" type="ORF">DRI96_06720</name>
</gene>
<reference evidence="2 3" key="1">
    <citation type="submission" date="2018-06" db="EMBL/GenBank/DDBJ databases">
        <title>Extensive metabolic versatility and redundancy in microbially diverse, dynamic hydrothermal sediments.</title>
        <authorList>
            <person name="Dombrowski N."/>
            <person name="Teske A."/>
            <person name="Baker B.J."/>
        </authorList>
    </citation>
    <scope>NUCLEOTIDE SEQUENCE [LARGE SCALE GENOMIC DNA]</scope>
    <source>
        <strain evidence="2">B19_G9</strain>
    </source>
</reference>
<keyword evidence="1" id="KW-0812">Transmembrane</keyword>
<keyword evidence="1" id="KW-0472">Membrane</keyword>
<sequence>MNMEVAFPGGKRVDAIYKGFTIKTDQSPHSGGDGSHPAPFDLFLASIGTCVGIYVLVFCQQRNIPTRNLKIILKQERNKETHMIEKINIEISLPPEFPEKYKKAVIRAADGCAVKKHLINPPAFNIYTTNFNQDLIAENMV</sequence>
<accession>A0A662DAQ9</accession>
<proteinExistence type="predicted"/>
<dbReference type="SUPFAM" id="SSF82784">
    <property type="entry name" value="OsmC-like"/>
    <property type="match status" value="1"/>
</dbReference>
<feature type="transmembrane region" description="Helical" evidence="1">
    <location>
        <begin position="42"/>
        <end position="59"/>
    </location>
</feature>
<evidence type="ECO:0000256" key="1">
    <source>
        <dbReference type="SAM" id="Phobius"/>
    </source>
</evidence>
<dbReference type="PANTHER" id="PTHR39624:SF2">
    <property type="entry name" value="OSMC-LIKE PROTEIN"/>
    <property type="match status" value="1"/>
</dbReference>
<protein>
    <submittedName>
        <fullName evidence="2">Osmotically inducible protein OsmC</fullName>
    </submittedName>
</protein>
<dbReference type="Pfam" id="PF02566">
    <property type="entry name" value="OsmC"/>
    <property type="match status" value="1"/>
</dbReference>
<dbReference type="Proteomes" id="UP000267654">
    <property type="component" value="Unassembled WGS sequence"/>
</dbReference>
<organism evidence="2 3">
    <name type="scientific">Aerophobetes bacterium</name>
    <dbReference type="NCBI Taxonomy" id="2030807"/>
    <lineage>
        <taxon>Bacteria</taxon>
        <taxon>Candidatus Aerophobota</taxon>
    </lineage>
</organism>